<evidence type="ECO:0000313" key="7">
    <source>
        <dbReference type="Proteomes" id="UP000256304"/>
    </source>
</evidence>
<feature type="binding site" evidence="5">
    <location>
        <position position="89"/>
    </location>
    <ligand>
        <name>Mg(2+)</name>
        <dbReference type="ChEBI" id="CHEBI:18420"/>
        <label>1</label>
        <note>catalytic</note>
    </ligand>
</feature>
<keyword evidence="2 5" id="KW-0479">Metal-binding</keyword>
<dbReference type="FunFam" id="3.30.540.10:FF:000003">
    <property type="entry name" value="Inositol-1-monophosphatase"/>
    <property type="match status" value="1"/>
</dbReference>
<comment type="caution">
    <text evidence="6">The sequence shown here is derived from an EMBL/GenBank/DDBJ whole genome shotgun (WGS) entry which is preliminary data.</text>
</comment>
<comment type="cofactor">
    <cofactor evidence="1 5">
        <name>Mg(2+)</name>
        <dbReference type="ChEBI" id="CHEBI:18420"/>
    </cofactor>
</comment>
<feature type="binding site" evidence="5">
    <location>
        <position position="71"/>
    </location>
    <ligand>
        <name>Mg(2+)</name>
        <dbReference type="ChEBI" id="CHEBI:18420"/>
        <label>1</label>
        <note>catalytic</note>
    </ligand>
</feature>
<accession>A0A3D9SFW1</accession>
<feature type="binding site" evidence="5">
    <location>
        <position position="87"/>
    </location>
    <ligand>
        <name>Mg(2+)</name>
        <dbReference type="ChEBI" id="CHEBI:18420"/>
        <label>1</label>
        <note>catalytic</note>
    </ligand>
</feature>
<sequence>MYETTIQTARLLAETVIREAGQICKAKFDHFAELRTKDEFGDVVTEVDLIAEEVIIKRIREAFPEHQIHSEEAGIIGSENDWLWMIDPLDGTNNFAIGLPVFSTSITLLYKREPVLGVIYEPLTDRLFVSARGEGAFCNGRRIGVKPIANIYRGNIGWIQGHGVQNDPKAVALRQHIDVSFRRMLRLWAPTLLWCMLAKGNLDGIVLYNSEGDDLYSGLLMVQEAGGVVVDFDGNPFTGMKDEPYIIACHPDHKEPLLAAVRAGLGERDDSNEER</sequence>
<dbReference type="InterPro" id="IPR000760">
    <property type="entry name" value="Inositol_monophosphatase-like"/>
</dbReference>
<evidence type="ECO:0000313" key="6">
    <source>
        <dbReference type="EMBL" id="REE94547.1"/>
    </source>
</evidence>
<dbReference type="PRINTS" id="PR00377">
    <property type="entry name" value="IMPHPHTASES"/>
</dbReference>
<organism evidence="6 7">
    <name type="scientific">Paenibacillus taihuensis</name>
    <dbReference type="NCBI Taxonomy" id="1156355"/>
    <lineage>
        <taxon>Bacteria</taxon>
        <taxon>Bacillati</taxon>
        <taxon>Bacillota</taxon>
        <taxon>Bacilli</taxon>
        <taxon>Bacillales</taxon>
        <taxon>Paenibacillaceae</taxon>
        <taxon>Paenibacillus</taxon>
    </lineage>
</organism>
<feature type="binding site" evidence="5">
    <location>
        <position position="214"/>
    </location>
    <ligand>
        <name>Mg(2+)</name>
        <dbReference type="ChEBI" id="CHEBI:18420"/>
        <label>1</label>
        <note>catalytic</note>
    </ligand>
</feature>
<dbReference type="AlphaFoldDB" id="A0A3D9SFW1"/>
<dbReference type="Gene3D" id="3.40.190.80">
    <property type="match status" value="1"/>
</dbReference>
<dbReference type="Gene3D" id="3.30.540.10">
    <property type="entry name" value="Fructose-1,6-Bisphosphatase, subunit A, domain 1"/>
    <property type="match status" value="1"/>
</dbReference>
<keyword evidence="4 5" id="KW-0460">Magnesium</keyword>
<proteinExistence type="predicted"/>
<keyword evidence="3" id="KW-0378">Hydrolase</keyword>
<dbReference type="OrthoDB" id="9772456at2"/>
<dbReference type="Pfam" id="PF00459">
    <property type="entry name" value="Inositol_P"/>
    <property type="match status" value="1"/>
</dbReference>
<dbReference type="PANTHER" id="PTHR20854">
    <property type="entry name" value="INOSITOL MONOPHOSPHATASE"/>
    <property type="match status" value="1"/>
</dbReference>
<evidence type="ECO:0000256" key="2">
    <source>
        <dbReference type="ARBA" id="ARBA00022723"/>
    </source>
</evidence>
<reference evidence="6 7" key="1">
    <citation type="submission" date="2018-08" db="EMBL/GenBank/DDBJ databases">
        <title>Genomic Encyclopedia of Type Strains, Phase III (KMG-III): the genomes of soil and plant-associated and newly described type strains.</title>
        <authorList>
            <person name="Whitman W."/>
        </authorList>
    </citation>
    <scope>NUCLEOTIDE SEQUENCE [LARGE SCALE GENOMIC DNA]</scope>
    <source>
        <strain evidence="6 7">CGMCC 1.10966</strain>
    </source>
</reference>
<dbReference type="SUPFAM" id="SSF56655">
    <property type="entry name" value="Carbohydrate phosphatase"/>
    <property type="match status" value="1"/>
</dbReference>
<protein>
    <submittedName>
        <fullName evidence="6">Myo-inositol-1(Or 4)-monophosphatase</fullName>
    </submittedName>
</protein>
<name>A0A3D9SFW1_9BACL</name>
<dbReference type="GO" id="GO:0007165">
    <property type="term" value="P:signal transduction"/>
    <property type="evidence" value="ECO:0007669"/>
    <property type="project" value="TreeGrafter"/>
</dbReference>
<evidence type="ECO:0000256" key="3">
    <source>
        <dbReference type="ARBA" id="ARBA00022801"/>
    </source>
</evidence>
<dbReference type="GO" id="GO:0008934">
    <property type="term" value="F:inositol monophosphate 1-phosphatase activity"/>
    <property type="evidence" value="ECO:0007669"/>
    <property type="project" value="TreeGrafter"/>
</dbReference>
<evidence type="ECO:0000256" key="5">
    <source>
        <dbReference type="PIRSR" id="PIRSR600760-2"/>
    </source>
</evidence>
<dbReference type="GO" id="GO:0046872">
    <property type="term" value="F:metal ion binding"/>
    <property type="evidence" value="ECO:0007669"/>
    <property type="project" value="UniProtKB-KW"/>
</dbReference>
<dbReference type="PANTHER" id="PTHR20854:SF4">
    <property type="entry name" value="INOSITOL-1-MONOPHOSPHATASE-RELATED"/>
    <property type="match status" value="1"/>
</dbReference>
<dbReference type="RefSeq" id="WP_116187258.1">
    <property type="nucleotide sequence ID" value="NZ_QTTN01000001.1"/>
</dbReference>
<evidence type="ECO:0000256" key="4">
    <source>
        <dbReference type="ARBA" id="ARBA00022842"/>
    </source>
</evidence>
<feature type="binding site" evidence="5">
    <location>
        <position position="90"/>
    </location>
    <ligand>
        <name>Mg(2+)</name>
        <dbReference type="ChEBI" id="CHEBI:18420"/>
        <label>2</label>
    </ligand>
</feature>
<keyword evidence="7" id="KW-1185">Reference proteome</keyword>
<dbReference type="GO" id="GO:0006020">
    <property type="term" value="P:inositol metabolic process"/>
    <property type="evidence" value="ECO:0007669"/>
    <property type="project" value="TreeGrafter"/>
</dbReference>
<gene>
    <name evidence="6" type="ORF">A8990_101343</name>
</gene>
<dbReference type="Proteomes" id="UP000256304">
    <property type="component" value="Unassembled WGS sequence"/>
</dbReference>
<dbReference type="EMBL" id="QTTN01000001">
    <property type="protein sequence ID" value="REE94547.1"/>
    <property type="molecule type" value="Genomic_DNA"/>
</dbReference>
<evidence type="ECO:0000256" key="1">
    <source>
        <dbReference type="ARBA" id="ARBA00001946"/>
    </source>
</evidence>